<dbReference type="AlphaFoldDB" id="A0A380BL74"/>
<evidence type="ECO:0000313" key="6">
    <source>
        <dbReference type="Proteomes" id="UP000254893"/>
    </source>
</evidence>
<keyword evidence="3" id="KW-0378">Hydrolase</keyword>
<evidence type="ECO:0000313" key="5">
    <source>
        <dbReference type="EMBL" id="SUJ02681.1"/>
    </source>
</evidence>
<evidence type="ECO:0000256" key="2">
    <source>
        <dbReference type="ARBA" id="ARBA00022670"/>
    </source>
</evidence>
<dbReference type="EMBL" id="UGYW01000002">
    <property type="protein sequence ID" value="SUJ02681.1"/>
    <property type="molecule type" value="Genomic_DNA"/>
</dbReference>
<dbReference type="RefSeq" id="WP_115169430.1">
    <property type="nucleotide sequence ID" value="NZ_UGYW01000002.1"/>
</dbReference>
<gene>
    <name evidence="5" type="ORF">NCTC11388_01159</name>
</gene>
<dbReference type="Proteomes" id="UP000254893">
    <property type="component" value="Unassembled WGS sequence"/>
</dbReference>
<protein>
    <submittedName>
        <fullName evidence="5">Domain of uncharacterized function (DUF1704)</fullName>
    </submittedName>
</protein>
<evidence type="ECO:0000256" key="1">
    <source>
        <dbReference type="ARBA" id="ARBA00001947"/>
    </source>
</evidence>
<name>A0A380BL74_SPHSI</name>
<dbReference type="PANTHER" id="PTHR31817:SF0">
    <property type="entry name" value="CHROMOSOME UNDETERMINED SCAFFOLD_67, WHOLE GENOME SHOTGUN SEQUENCE"/>
    <property type="match status" value="1"/>
</dbReference>
<accession>A0A380BL74</accession>
<dbReference type="GO" id="GO:0006508">
    <property type="term" value="P:proteolysis"/>
    <property type="evidence" value="ECO:0007669"/>
    <property type="project" value="UniProtKB-KW"/>
</dbReference>
<dbReference type="PANTHER" id="PTHR31817">
    <property type="match status" value="1"/>
</dbReference>
<dbReference type="GO" id="GO:0008237">
    <property type="term" value="F:metallopeptidase activity"/>
    <property type="evidence" value="ECO:0007669"/>
    <property type="project" value="UniProtKB-KW"/>
</dbReference>
<evidence type="ECO:0000256" key="4">
    <source>
        <dbReference type="ARBA" id="ARBA00023049"/>
    </source>
</evidence>
<keyword evidence="2" id="KW-0645">Protease</keyword>
<evidence type="ECO:0000256" key="3">
    <source>
        <dbReference type="ARBA" id="ARBA00022801"/>
    </source>
</evidence>
<dbReference type="InterPro" id="IPR012548">
    <property type="entry name" value="MATCAP"/>
</dbReference>
<dbReference type="Pfam" id="PF08014">
    <property type="entry name" value="MATCAP"/>
    <property type="match status" value="1"/>
</dbReference>
<reference evidence="5 6" key="1">
    <citation type="submission" date="2018-06" db="EMBL/GenBank/DDBJ databases">
        <authorList>
            <consortium name="Pathogen Informatics"/>
            <person name="Doyle S."/>
        </authorList>
    </citation>
    <scope>NUCLEOTIDE SEQUENCE [LARGE SCALE GENOMIC DNA]</scope>
    <source>
        <strain evidence="5 6">NCTC11388</strain>
    </source>
</reference>
<proteinExistence type="predicted"/>
<dbReference type="GO" id="GO:0080164">
    <property type="term" value="P:regulation of nitric oxide metabolic process"/>
    <property type="evidence" value="ECO:0007669"/>
    <property type="project" value="TreeGrafter"/>
</dbReference>
<comment type="cofactor">
    <cofactor evidence="1">
        <name>Zn(2+)</name>
        <dbReference type="ChEBI" id="CHEBI:29105"/>
    </cofactor>
</comment>
<keyword evidence="4" id="KW-0482">Metalloprotease</keyword>
<sequence length="613" mass="70213">MEQAKSIQKAIQAIKQKEPVHIQFAGEGKLVFKRINPFLLVYRIPESGKDQMISALAKSEVSFLIGKEKDINFQSIVQPVVRQLIEEFGSCLLIEIWREEDLEQDIAIHLSQKTALNIAEKLRKSLQNSDDPYIHLSIDLQKETKFPKPAGTEPLIDPQAPEFKQLLGLGLSIKPRYIDQHTGKPYPLILRSYRDTFSRSIRKSFLEFIRVHTSMKVSQFKMLGTTELQPLVWEIDRALAQESQRFDFLLLVSPINSHEAWLQFRKDKFMKTPRFQYRPMPIDPELVKRNLYNLRIEDLDDPTIAYLFRDKRKELDAMMTMLMDRGNTGFLHGSLQIFGNVDDKLLETAKAILVVYGGVNKSANTNPEMLNAQEFAKLAREELRFLQHQLPTLESGVRVREDISGIMVNRGILNISTHYRIEKSRALALLQHEVGTHIVTYFNGKSQPFKLFSLGVPGYEQLQEGMAVFSEFMVGGLTPERLRILAARVVAVHHMLAGNTFVDTFFLLVEDYEFDEETAFHMTSRVYRGGGLTKDALYLKGLLGIIEYIRQGRNLSALTVGKIREDYIPIVEELTQRGLLLAPVLKPRYLSEPYLHNISAITQGGNIFNLSKF</sequence>
<organism evidence="5 6">
    <name type="scientific">Sphingobacterium spiritivorum</name>
    <name type="common">Flavobacterium spiritivorum</name>
    <dbReference type="NCBI Taxonomy" id="258"/>
    <lineage>
        <taxon>Bacteria</taxon>
        <taxon>Pseudomonadati</taxon>
        <taxon>Bacteroidota</taxon>
        <taxon>Sphingobacteriia</taxon>
        <taxon>Sphingobacteriales</taxon>
        <taxon>Sphingobacteriaceae</taxon>
        <taxon>Sphingobacterium</taxon>
    </lineage>
</organism>
<dbReference type="SMART" id="SM01154">
    <property type="entry name" value="DUF1704"/>
    <property type="match status" value="1"/>
</dbReference>